<keyword evidence="4" id="KW-1185">Reference proteome</keyword>
<protein>
    <submittedName>
        <fullName evidence="3">Uncharacterized protein</fullName>
    </submittedName>
</protein>
<dbReference type="Proteomes" id="UP000030653">
    <property type="component" value="Unassembled WGS sequence"/>
</dbReference>
<dbReference type="AlphaFoldDB" id="M5GDC6"/>
<gene>
    <name evidence="3" type="ORF">DACRYDRAFT_105493</name>
</gene>
<keyword evidence="2" id="KW-0472">Membrane</keyword>
<keyword evidence="2" id="KW-1133">Transmembrane helix</keyword>
<dbReference type="HOGENOM" id="CLU_1408717_0_0_1"/>
<dbReference type="EMBL" id="JH795858">
    <property type="protein sequence ID" value="EJU04432.1"/>
    <property type="molecule type" value="Genomic_DNA"/>
</dbReference>
<evidence type="ECO:0000313" key="3">
    <source>
        <dbReference type="EMBL" id="EJU04432.1"/>
    </source>
</evidence>
<organism evidence="3 4">
    <name type="scientific">Dacryopinax primogenitus (strain DJM 731)</name>
    <name type="common">Brown rot fungus</name>
    <dbReference type="NCBI Taxonomy" id="1858805"/>
    <lineage>
        <taxon>Eukaryota</taxon>
        <taxon>Fungi</taxon>
        <taxon>Dikarya</taxon>
        <taxon>Basidiomycota</taxon>
        <taxon>Agaricomycotina</taxon>
        <taxon>Dacrymycetes</taxon>
        <taxon>Dacrymycetales</taxon>
        <taxon>Dacrymycetaceae</taxon>
        <taxon>Dacryopinax</taxon>
    </lineage>
</organism>
<feature type="region of interest" description="Disordered" evidence="1">
    <location>
        <begin position="1"/>
        <end position="61"/>
    </location>
</feature>
<accession>M5GDC6</accession>
<dbReference type="OrthoDB" id="3265339at2759"/>
<name>M5GDC6_DACPD</name>
<dbReference type="GeneID" id="63683158"/>
<evidence type="ECO:0000313" key="4">
    <source>
        <dbReference type="Proteomes" id="UP000030653"/>
    </source>
</evidence>
<evidence type="ECO:0000256" key="1">
    <source>
        <dbReference type="SAM" id="MobiDB-lite"/>
    </source>
</evidence>
<dbReference type="RefSeq" id="XP_040631326.1">
    <property type="nucleotide sequence ID" value="XM_040768096.1"/>
</dbReference>
<reference evidence="3 4" key="1">
    <citation type="journal article" date="2012" name="Science">
        <title>The Paleozoic origin of enzymatic lignin decomposition reconstructed from 31 fungal genomes.</title>
        <authorList>
            <person name="Floudas D."/>
            <person name="Binder M."/>
            <person name="Riley R."/>
            <person name="Barry K."/>
            <person name="Blanchette R.A."/>
            <person name="Henrissat B."/>
            <person name="Martinez A.T."/>
            <person name="Otillar R."/>
            <person name="Spatafora J.W."/>
            <person name="Yadav J.S."/>
            <person name="Aerts A."/>
            <person name="Benoit I."/>
            <person name="Boyd A."/>
            <person name="Carlson A."/>
            <person name="Copeland A."/>
            <person name="Coutinho P.M."/>
            <person name="de Vries R.P."/>
            <person name="Ferreira P."/>
            <person name="Findley K."/>
            <person name="Foster B."/>
            <person name="Gaskell J."/>
            <person name="Glotzer D."/>
            <person name="Gorecki P."/>
            <person name="Heitman J."/>
            <person name="Hesse C."/>
            <person name="Hori C."/>
            <person name="Igarashi K."/>
            <person name="Jurgens J.A."/>
            <person name="Kallen N."/>
            <person name="Kersten P."/>
            <person name="Kohler A."/>
            <person name="Kuees U."/>
            <person name="Kumar T.K.A."/>
            <person name="Kuo A."/>
            <person name="LaButti K."/>
            <person name="Larrondo L.F."/>
            <person name="Lindquist E."/>
            <person name="Ling A."/>
            <person name="Lombard V."/>
            <person name="Lucas S."/>
            <person name="Lundell T."/>
            <person name="Martin R."/>
            <person name="McLaughlin D.J."/>
            <person name="Morgenstern I."/>
            <person name="Morin E."/>
            <person name="Murat C."/>
            <person name="Nagy L.G."/>
            <person name="Nolan M."/>
            <person name="Ohm R.A."/>
            <person name="Patyshakuliyeva A."/>
            <person name="Rokas A."/>
            <person name="Ruiz-Duenas F.J."/>
            <person name="Sabat G."/>
            <person name="Salamov A."/>
            <person name="Samejima M."/>
            <person name="Schmutz J."/>
            <person name="Slot J.C."/>
            <person name="St John F."/>
            <person name="Stenlid J."/>
            <person name="Sun H."/>
            <person name="Sun S."/>
            <person name="Syed K."/>
            <person name="Tsang A."/>
            <person name="Wiebenga A."/>
            <person name="Young D."/>
            <person name="Pisabarro A."/>
            <person name="Eastwood D.C."/>
            <person name="Martin F."/>
            <person name="Cullen D."/>
            <person name="Grigoriev I.V."/>
            <person name="Hibbett D.S."/>
        </authorList>
    </citation>
    <scope>NUCLEOTIDE SEQUENCE [LARGE SCALE GENOMIC DNA]</scope>
    <source>
        <strain evidence="3 4">DJM-731 SS1</strain>
    </source>
</reference>
<proteinExistence type="predicted"/>
<sequence length="193" mass="20557">MASSSKGVAKDTPSHSKHPGHVKWAPAPASDEHRPLLDDDIERADEEDNGQDNSSGSVSRLHRTSKIGLLLGHGRRPSYSGISEEGRQAPGSWRWWLHVFASALVALLVVAVIIAAIKSGEDDHPTGPYPEPPHHTTAATGTFSVPHVEPTGKPRNPAYMIKAIHGAVATENEKCSEMGVDILKAIGCDSSAI</sequence>
<keyword evidence="2" id="KW-0812">Transmembrane</keyword>
<feature type="compositionally biased region" description="Acidic residues" evidence="1">
    <location>
        <begin position="38"/>
        <end position="50"/>
    </location>
</feature>
<dbReference type="STRING" id="1858805.M5GDC6"/>
<feature type="region of interest" description="Disordered" evidence="1">
    <location>
        <begin position="124"/>
        <end position="151"/>
    </location>
</feature>
<feature type="transmembrane region" description="Helical" evidence="2">
    <location>
        <begin position="95"/>
        <end position="117"/>
    </location>
</feature>
<evidence type="ECO:0000256" key="2">
    <source>
        <dbReference type="SAM" id="Phobius"/>
    </source>
</evidence>